<protein>
    <submittedName>
        <fullName evidence="3">CheW-like domain protein</fullName>
    </submittedName>
</protein>
<feature type="region of interest" description="Disordered" evidence="1">
    <location>
        <begin position="188"/>
        <end position="218"/>
    </location>
</feature>
<dbReference type="EMBL" id="FRFG01000019">
    <property type="protein sequence ID" value="SHO55926.1"/>
    <property type="molecule type" value="Genomic_DNA"/>
</dbReference>
<evidence type="ECO:0000313" key="4">
    <source>
        <dbReference type="Proteomes" id="UP000184600"/>
    </source>
</evidence>
<dbReference type="SMART" id="SM00260">
    <property type="entry name" value="CheW"/>
    <property type="match status" value="1"/>
</dbReference>
<dbReference type="Proteomes" id="UP000184600">
    <property type="component" value="Unassembled WGS sequence"/>
</dbReference>
<dbReference type="RefSeq" id="WP_143169270.1">
    <property type="nucleotide sequence ID" value="NZ_AP024897.1"/>
</dbReference>
<evidence type="ECO:0000313" key="3">
    <source>
        <dbReference type="EMBL" id="SHO55926.1"/>
    </source>
</evidence>
<dbReference type="GO" id="GO:0006935">
    <property type="term" value="P:chemotaxis"/>
    <property type="evidence" value="ECO:0007669"/>
    <property type="project" value="InterPro"/>
</dbReference>
<dbReference type="InterPro" id="IPR002545">
    <property type="entry name" value="CheW-lke_dom"/>
</dbReference>
<gene>
    <name evidence="3" type="ORF">VQ7734_01687</name>
</gene>
<accession>A0A1M7YTP4</accession>
<proteinExistence type="predicted"/>
<feature type="domain" description="CheW-like" evidence="2">
    <location>
        <begin position="228"/>
        <end position="365"/>
    </location>
</feature>
<evidence type="ECO:0000256" key="1">
    <source>
        <dbReference type="SAM" id="MobiDB-lite"/>
    </source>
</evidence>
<dbReference type="GO" id="GO:0007165">
    <property type="term" value="P:signal transduction"/>
    <property type="evidence" value="ECO:0007669"/>
    <property type="project" value="InterPro"/>
</dbReference>
<evidence type="ECO:0000259" key="2">
    <source>
        <dbReference type="PROSITE" id="PS50851"/>
    </source>
</evidence>
<feature type="compositionally biased region" description="Basic and acidic residues" evidence="1">
    <location>
        <begin position="188"/>
        <end position="200"/>
    </location>
</feature>
<keyword evidence="4" id="KW-1185">Reference proteome</keyword>
<dbReference type="STRING" id="1117707.VQ7734_01687"/>
<dbReference type="SUPFAM" id="SSF50341">
    <property type="entry name" value="CheW-like"/>
    <property type="match status" value="1"/>
</dbReference>
<dbReference type="OrthoDB" id="5565759at2"/>
<organism evidence="3 4">
    <name type="scientific">Vibrio quintilis</name>
    <dbReference type="NCBI Taxonomy" id="1117707"/>
    <lineage>
        <taxon>Bacteria</taxon>
        <taxon>Pseudomonadati</taxon>
        <taxon>Pseudomonadota</taxon>
        <taxon>Gammaproteobacteria</taxon>
        <taxon>Vibrionales</taxon>
        <taxon>Vibrionaceae</taxon>
        <taxon>Vibrio</taxon>
    </lineage>
</organism>
<dbReference type="InterPro" id="IPR014506">
    <property type="entry name" value="UCP020479_CheW"/>
</dbReference>
<dbReference type="InterPro" id="IPR036061">
    <property type="entry name" value="CheW-like_dom_sf"/>
</dbReference>
<name>A0A1M7YTP4_9VIBR</name>
<dbReference type="PROSITE" id="PS50851">
    <property type="entry name" value="CHEW"/>
    <property type="match status" value="1"/>
</dbReference>
<dbReference type="PIRSF" id="PIRSF020479">
    <property type="entry name" value="UCP020479_CheW"/>
    <property type="match status" value="1"/>
</dbReference>
<dbReference type="Pfam" id="PF01584">
    <property type="entry name" value="CheW"/>
    <property type="match status" value="1"/>
</dbReference>
<dbReference type="AlphaFoldDB" id="A0A1M7YTP4"/>
<reference evidence="4" key="1">
    <citation type="submission" date="2016-12" db="EMBL/GenBank/DDBJ databases">
        <authorList>
            <person name="Rodrigo-Torres L."/>
            <person name="Arahal R.D."/>
            <person name="Lucena T."/>
        </authorList>
    </citation>
    <scope>NUCLEOTIDE SEQUENCE [LARGE SCALE GENOMIC DNA]</scope>
</reference>
<sequence>MSRDMVLSSEQALDDYFAALLDEDSGDLELVQEKKAESPSQVSKDVETVPQLQRQRVAEQVTESDNSFILPNLEDVQRLLNQLESTNPVDQIEDIDELLDKNTDEIASHVQVSSRVVDDVTEAEVTEEVILSSTTDEIQDWDINVQSDDVVEVNTEAPETVVETEIVTEPEVQTDSFYSDPVIETKIEPDSSYSQEKEPEIAQETSQETETQADDKAKNWKSIERKERFQILYFEVNGVMFAVPLDELGGIHRLETLNHLIGRPSWYLGLQTNRDDQLDVVDTACWVMADKLTDENYKSGYQYIVMLGDSSWGLACDHLKGTELLDSEKVRWREKAGKRPWLAGMVKERMCALIHVEALIGMLKAGLDVKALDN</sequence>